<protein>
    <submittedName>
        <fullName evidence="2">Uncharacterized protein</fullName>
    </submittedName>
</protein>
<gene>
    <name evidence="2" type="ordered locus">bpr_I2915</name>
</gene>
<keyword evidence="3" id="KW-1185">Reference proteome</keyword>
<evidence type="ECO:0000313" key="3">
    <source>
        <dbReference type="Proteomes" id="UP000001299"/>
    </source>
</evidence>
<proteinExistence type="predicted"/>
<feature type="region of interest" description="Disordered" evidence="1">
    <location>
        <begin position="1"/>
        <end position="37"/>
    </location>
</feature>
<dbReference type="KEGG" id="bpb:bpr_I2915"/>
<dbReference type="EMBL" id="CP001810">
    <property type="protein sequence ID" value="ADL35645.1"/>
    <property type="molecule type" value="Genomic_DNA"/>
</dbReference>
<feature type="compositionally biased region" description="Polar residues" evidence="1">
    <location>
        <begin position="1"/>
        <end position="21"/>
    </location>
</feature>
<accession>E0RVW3</accession>
<dbReference type="HOGENOM" id="CLU_730923_0_0_9"/>
<evidence type="ECO:0000313" key="2">
    <source>
        <dbReference type="EMBL" id="ADL35645.1"/>
    </source>
</evidence>
<feature type="region of interest" description="Disordered" evidence="1">
    <location>
        <begin position="170"/>
        <end position="189"/>
    </location>
</feature>
<dbReference type="AlphaFoldDB" id="E0RVW3"/>
<dbReference type="RefSeq" id="WP_013282297.1">
    <property type="nucleotide sequence ID" value="NC_014387.1"/>
</dbReference>
<reference evidence="2 3" key="1">
    <citation type="journal article" date="2010" name="PLoS ONE">
        <title>The glycobiome of the rumen bacterium Butyrivibrio proteoclasticus B316(T) highlights adaptation to a polysaccharide-rich environment.</title>
        <authorList>
            <person name="Kelly W.J."/>
            <person name="Leahy S.C."/>
            <person name="Altermann E."/>
            <person name="Yeoman C.J."/>
            <person name="Dunne J.C."/>
            <person name="Kong Z."/>
            <person name="Pacheco D.M."/>
            <person name="Li D."/>
            <person name="Noel S.J."/>
            <person name="Moon C.D."/>
            <person name="Cookson A.L."/>
            <person name="Attwood G.T."/>
        </authorList>
    </citation>
    <scope>NUCLEOTIDE SEQUENCE [LARGE SCALE GENOMIC DNA]</scope>
    <source>
        <strain evidence="3">ATCC 51982 / DSM 14932 / B316</strain>
    </source>
</reference>
<name>E0RVW3_BUTPB</name>
<dbReference type="Proteomes" id="UP000001299">
    <property type="component" value="Chromosome 1"/>
</dbReference>
<sequence length="378" mass="42487">MSIGINTNNYSNMYQSDSSWGESASISKSEESGSSDMYRKLEYNRWKQEKSKSVVDQSVSYADQLRAMRKKTKDISNEKKKLQYNFKKISSQIVRSKNSVSARKAVQAAKREIARLKRLKGSGEYDDEELQLAIDHAKSMEQVAKKKVSHLEQEELVERAHRGFGAALEEIQDKKKEDENENPEELDDEKLEEAAQGLDVDDEYVPEADYQYELEQAIEQQQYAMEQLMENNQQEYEELMAETSSDAMSEMMDEMSQAMEDMMEDLDLTELSQTLYAPDPDMSEDDLKMLKIKHRAKEMKEIAEADKEYLKGIMEHEKQKAENAGSMSTGATSAGSATAIFGNNKATHITPVISMPGAAMGGSGAAPTLSDGGFSVCI</sequence>
<feature type="compositionally biased region" description="Low complexity" evidence="1">
    <location>
        <begin position="22"/>
        <end position="35"/>
    </location>
</feature>
<organism evidence="2 3">
    <name type="scientific">Butyrivibrio proteoclasticus (strain ATCC 51982 / DSM 14932 / B316)</name>
    <name type="common">Clostridium proteoclasticum</name>
    <dbReference type="NCBI Taxonomy" id="515622"/>
    <lineage>
        <taxon>Bacteria</taxon>
        <taxon>Bacillati</taxon>
        <taxon>Bacillota</taxon>
        <taxon>Clostridia</taxon>
        <taxon>Lachnospirales</taxon>
        <taxon>Lachnospiraceae</taxon>
        <taxon>Butyrivibrio</taxon>
    </lineage>
</organism>
<dbReference type="eggNOG" id="ENOG5031DQM">
    <property type="taxonomic scope" value="Bacteria"/>
</dbReference>
<feature type="compositionally biased region" description="Acidic residues" evidence="1">
    <location>
        <begin position="179"/>
        <end position="189"/>
    </location>
</feature>
<evidence type="ECO:0000256" key="1">
    <source>
        <dbReference type="SAM" id="MobiDB-lite"/>
    </source>
</evidence>